<dbReference type="PIRSF" id="PIRSF005384">
    <property type="entry name" value="RpiB_LacA_B"/>
    <property type="match status" value="1"/>
</dbReference>
<name>A0A077AZF3_9PROT</name>
<keyword evidence="2 5" id="KW-0413">Isomerase</keyword>
<reference evidence="5 6" key="1">
    <citation type="submission" date="2014-07" db="EMBL/GenBank/DDBJ databases">
        <title>Comparative genomic insights into amoeba endosymbionts belonging to the families of Holosporaceae and Candidatus Midichloriaceae within Rickettsiales.</title>
        <authorList>
            <person name="Wang Z."/>
            <person name="Wu M."/>
        </authorList>
    </citation>
    <scope>NUCLEOTIDE SEQUENCE [LARGE SCALE GENOMIC DNA]</scope>
    <source>
        <strain evidence="5">PRA3</strain>
    </source>
</reference>
<dbReference type="STRING" id="91604.ID47_10465"/>
<dbReference type="HOGENOM" id="CLU_091396_4_1_5"/>
<dbReference type="Pfam" id="PF02502">
    <property type="entry name" value="LacAB_rpiB"/>
    <property type="match status" value="1"/>
</dbReference>
<dbReference type="OrthoDB" id="1778624at2"/>
<feature type="binding site" evidence="4">
    <location>
        <position position="131"/>
    </location>
    <ligand>
        <name>D-ribulose 5-phosphate</name>
        <dbReference type="ChEBI" id="CHEBI:58121"/>
    </ligand>
</feature>
<dbReference type="RefSeq" id="WP_038466089.1">
    <property type="nucleotide sequence ID" value="NZ_CP008941.1"/>
</dbReference>
<dbReference type="GO" id="GO:0004751">
    <property type="term" value="F:ribose-5-phosphate isomerase activity"/>
    <property type="evidence" value="ECO:0007669"/>
    <property type="project" value="TreeGrafter"/>
</dbReference>
<feature type="binding site" evidence="4">
    <location>
        <begin position="9"/>
        <end position="10"/>
    </location>
    <ligand>
        <name>D-ribulose 5-phosphate</name>
        <dbReference type="ChEBI" id="CHEBI:58121"/>
    </ligand>
</feature>
<dbReference type="InterPro" id="IPR003500">
    <property type="entry name" value="RpiB_LacA_LacB"/>
</dbReference>
<evidence type="ECO:0000256" key="4">
    <source>
        <dbReference type="PIRSR" id="PIRSR005384-2"/>
    </source>
</evidence>
<dbReference type="AlphaFoldDB" id="A0A077AZF3"/>
<dbReference type="KEGG" id="paca:ID47_10465"/>
<feature type="binding site" evidence="4">
    <location>
        <begin position="65"/>
        <end position="69"/>
    </location>
    <ligand>
        <name>D-ribulose 5-phosphate</name>
        <dbReference type="ChEBI" id="CHEBI:58121"/>
    </ligand>
</feature>
<dbReference type="InterPro" id="IPR036569">
    <property type="entry name" value="RpiB_LacA_LacB_sf"/>
</dbReference>
<organism evidence="5 6">
    <name type="scientific">Candidatus Odyssella acanthamoebae</name>
    <dbReference type="NCBI Taxonomy" id="91604"/>
    <lineage>
        <taxon>Bacteria</taxon>
        <taxon>Pseudomonadati</taxon>
        <taxon>Pseudomonadota</taxon>
        <taxon>Alphaproteobacteria</taxon>
        <taxon>Holosporales</taxon>
        <taxon>Candidatus Paracaedibacteraceae</taxon>
        <taxon>Candidatus Odyssella</taxon>
    </lineage>
</organism>
<dbReference type="EMBL" id="CP008941">
    <property type="protein sequence ID" value="AIK97063.1"/>
    <property type="molecule type" value="Genomic_DNA"/>
</dbReference>
<evidence type="ECO:0000256" key="3">
    <source>
        <dbReference type="PIRSR" id="PIRSR005384-1"/>
    </source>
</evidence>
<protein>
    <submittedName>
        <fullName evidence="5">Ribose 5-phosphate isomerase</fullName>
    </submittedName>
</protein>
<proteinExistence type="inferred from homology"/>
<dbReference type="NCBIfam" id="NF004051">
    <property type="entry name" value="PRK05571.1"/>
    <property type="match status" value="1"/>
</dbReference>
<dbReference type="GO" id="GO:0009052">
    <property type="term" value="P:pentose-phosphate shunt, non-oxidative branch"/>
    <property type="evidence" value="ECO:0007669"/>
    <property type="project" value="TreeGrafter"/>
</dbReference>
<dbReference type="GO" id="GO:0019316">
    <property type="term" value="P:D-allose catabolic process"/>
    <property type="evidence" value="ECO:0007669"/>
    <property type="project" value="TreeGrafter"/>
</dbReference>
<dbReference type="SUPFAM" id="SSF89623">
    <property type="entry name" value="Ribose/Galactose isomerase RpiB/AlsB"/>
    <property type="match status" value="1"/>
</dbReference>
<dbReference type="Proteomes" id="UP000028926">
    <property type="component" value="Chromosome"/>
</dbReference>
<dbReference type="PANTHER" id="PTHR30345">
    <property type="entry name" value="RIBOSE-5-PHOSPHATE ISOMERASE B"/>
    <property type="match status" value="1"/>
</dbReference>
<evidence type="ECO:0000256" key="2">
    <source>
        <dbReference type="ARBA" id="ARBA00023235"/>
    </source>
</evidence>
<evidence type="ECO:0000256" key="1">
    <source>
        <dbReference type="ARBA" id="ARBA00008754"/>
    </source>
</evidence>
<dbReference type="NCBIfam" id="TIGR01120">
    <property type="entry name" value="rpiB"/>
    <property type="match status" value="1"/>
</dbReference>
<gene>
    <name evidence="5" type="ORF">ID47_10465</name>
</gene>
<dbReference type="PANTHER" id="PTHR30345:SF0">
    <property type="entry name" value="DNA DAMAGE-REPAIR_TOLERATION PROTEIN DRT102"/>
    <property type="match status" value="1"/>
</dbReference>
<dbReference type="Gene3D" id="3.40.1400.10">
    <property type="entry name" value="Sugar-phosphate isomerase, RpiB/LacA/LacB"/>
    <property type="match status" value="1"/>
</dbReference>
<keyword evidence="6" id="KW-1185">Reference proteome</keyword>
<feature type="binding site" evidence="4">
    <location>
        <position position="98"/>
    </location>
    <ligand>
        <name>D-ribulose 5-phosphate</name>
        <dbReference type="ChEBI" id="CHEBI:58121"/>
    </ligand>
</feature>
<dbReference type="NCBIfam" id="TIGR00689">
    <property type="entry name" value="rpiB_lacA_lacB"/>
    <property type="match status" value="1"/>
</dbReference>
<feature type="binding site" evidence="4">
    <location>
        <position position="108"/>
    </location>
    <ligand>
        <name>D-ribulose 5-phosphate</name>
        <dbReference type="ChEBI" id="CHEBI:58121"/>
    </ligand>
</feature>
<evidence type="ECO:0000313" key="6">
    <source>
        <dbReference type="Proteomes" id="UP000028926"/>
    </source>
</evidence>
<dbReference type="InterPro" id="IPR004785">
    <property type="entry name" value="RpiB"/>
</dbReference>
<feature type="active site" description="Proton donor" evidence="3">
    <location>
        <position position="97"/>
    </location>
</feature>
<accession>A0A077AZF3</accession>
<dbReference type="eggNOG" id="COG0698">
    <property type="taxonomic scope" value="Bacteria"/>
</dbReference>
<sequence>MPKIYIAADHGGYDLKEVLLSHLKGAEVVNLGTDSLESVDYPMYADKLADHLKADPTAVGILICGTGLGMSMAANRHLHIRAARCSTGLDAELARRHNNANVLCLGGRTLGTELAKHILDHFLQASFEGGRHQRRVNQFSDPAC</sequence>
<feature type="active site" description="Proton acceptor" evidence="3">
    <location>
        <position position="64"/>
    </location>
</feature>
<evidence type="ECO:0000313" key="5">
    <source>
        <dbReference type="EMBL" id="AIK97063.1"/>
    </source>
</evidence>
<feature type="binding site" evidence="4">
    <location>
        <position position="135"/>
    </location>
    <ligand>
        <name>D-ribulose 5-phosphate</name>
        <dbReference type="ChEBI" id="CHEBI:58121"/>
    </ligand>
</feature>
<comment type="similarity">
    <text evidence="1">Belongs to the LacAB/RpiB family.</text>
</comment>